<accession>A0ABM3NPJ4</accession>
<evidence type="ECO:0000313" key="3">
    <source>
        <dbReference type="RefSeq" id="XP_053061333.1"/>
    </source>
</evidence>
<name>A0ABM3NPJ4_ACIJB</name>
<organism evidence="2 5">
    <name type="scientific">Acinonyx jubatus</name>
    <name type="common">Cheetah</name>
    <dbReference type="NCBI Taxonomy" id="32536"/>
    <lineage>
        <taxon>Eukaryota</taxon>
        <taxon>Metazoa</taxon>
        <taxon>Chordata</taxon>
        <taxon>Craniata</taxon>
        <taxon>Vertebrata</taxon>
        <taxon>Euteleostomi</taxon>
        <taxon>Mammalia</taxon>
        <taxon>Eutheria</taxon>
        <taxon>Laurasiatheria</taxon>
        <taxon>Carnivora</taxon>
        <taxon>Feliformia</taxon>
        <taxon>Felidae</taxon>
        <taxon>Felinae</taxon>
        <taxon>Acinonyx</taxon>
    </lineage>
</organism>
<feature type="region of interest" description="Disordered" evidence="1">
    <location>
        <begin position="216"/>
        <end position="252"/>
    </location>
</feature>
<sequence length="308" mass="32325">MPPLCSLPACAKNTGPVLLTDTEHNSGSVVKGVGKMLSRPERVKRSLWQSPRSLSGPPGPGPLTRGGLSRASQLFHQESSARTAQAHRCRKPHGGASSASLGARRGAGGGRAGASPPPGSRRQRKRGDSGGPAAPEAATGSATADGPASTRSRCRRGRAGEPPLSFGPHRGWCRGPAVWFVLCCHVLGTYCFRSSRPRAVWQSVLPLSWPSCSQGHQGSVRPAHPGPPTSACRSTGPSVGPGGRLVARRGLDENSRRRIPRRDNCPTLAAKGSRGVRFSVRCVCVYMRAVCRHVYGGHPCARGHVSGV</sequence>
<evidence type="ECO:0000256" key="1">
    <source>
        <dbReference type="SAM" id="MobiDB-lite"/>
    </source>
</evidence>
<reference evidence="3 4" key="1">
    <citation type="submission" date="2025-05" db="UniProtKB">
        <authorList>
            <consortium name="RefSeq"/>
        </authorList>
    </citation>
    <scope>IDENTIFICATION</scope>
    <source>
        <tissue evidence="3 4">Blood</tissue>
    </source>
</reference>
<dbReference type="RefSeq" id="XP_053061334.1">
    <property type="nucleotide sequence ID" value="XM_053205359.1"/>
</dbReference>
<gene>
    <name evidence="3 4 5" type="primary">LOC128312259</name>
</gene>
<feature type="compositionally biased region" description="Low complexity" evidence="1">
    <location>
        <begin position="131"/>
        <end position="144"/>
    </location>
</feature>
<feature type="compositionally biased region" description="Polar residues" evidence="1">
    <location>
        <begin position="71"/>
        <end position="83"/>
    </location>
</feature>
<proteinExistence type="predicted"/>
<feature type="region of interest" description="Disordered" evidence="1">
    <location>
        <begin position="22"/>
        <end position="167"/>
    </location>
</feature>
<protein>
    <submittedName>
        <fullName evidence="3 4">Uncharacterized protein LOC128312259</fullName>
    </submittedName>
</protein>
<dbReference type="GeneID" id="128312259"/>
<dbReference type="RefSeq" id="XP_053061335.1">
    <property type="nucleotide sequence ID" value="XM_053205360.1"/>
</dbReference>
<evidence type="ECO:0000313" key="2">
    <source>
        <dbReference type="Proteomes" id="UP001652583"/>
    </source>
</evidence>
<keyword evidence="2" id="KW-1185">Reference proteome</keyword>
<feature type="compositionally biased region" description="Low complexity" evidence="1">
    <location>
        <begin position="50"/>
        <end position="70"/>
    </location>
</feature>
<feature type="compositionally biased region" description="Low complexity" evidence="1">
    <location>
        <begin position="94"/>
        <end position="104"/>
    </location>
</feature>
<evidence type="ECO:0000313" key="5">
    <source>
        <dbReference type="RefSeq" id="XP_053061335.1"/>
    </source>
</evidence>
<evidence type="ECO:0000313" key="4">
    <source>
        <dbReference type="RefSeq" id="XP_053061334.1"/>
    </source>
</evidence>
<dbReference type="Proteomes" id="UP001652583">
    <property type="component" value="Chromosome D4"/>
</dbReference>
<dbReference type="RefSeq" id="XP_053061333.1">
    <property type="nucleotide sequence ID" value="XM_053205358.1"/>
</dbReference>